<sequence length="451" mass="48692">MFTKKIVGTANATAGGWGNLGGGVTQLVMPQIMLGFLSATDNDIDRSWRLCMIVPAALHVISSIAVITGRDLPDGNYRELEKSGVKEKKNGFKTFAIGVSNVNTWILTIGYAFCFGVELTMNNKAVNYFYTYYAVTPQIAGILGSCFGLMNLFARSWGGILSDAMNVRYGMRGRLWSMWVVQALEGMMCIIMGQVTIDMASPDRMLKPGSDDFVRPVYNKDPSVQPQDGMWGMWNTTNPPTGFPYTYNTEYTFTINSTKSAWVKPCGSNSIKTPDTGVLFYGTENAIELPLPTTSNFIVVGDVMDEECVRNQGTLGVTMVVMVLFSIFMAEGLHFGVVPYVSAPALGVVSGMVGAGGNFGAVMGSKFIVGPPSVGPPSVDKGFINLGAIIMGTSLLFFGMYFPEHGGMLFKKGALGNYDPQLYKPVDGERGADQMDYSKAADKVTKNGASV</sequence>
<evidence type="ECO:0000256" key="2">
    <source>
        <dbReference type="ARBA" id="ARBA00022692"/>
    </source>
</evidence>
<dbReference type="InterPro" id="IPR036259">
    <property type="entry name" value="MFS_trans_sf"/>
</dbReference>
<feature type="transmembrane region" description="Helical" evidence="5">
    <location>
        <begin position="313"/>
        <end position="330"/>
    </location>
</feature>
<dbReference type="SUPFAM" id="SSF103473">
    <property type="entry name" value="MFS general substrate transporter"/>
    <property type="match status" value="1"/>
</dbReference>
<feature type="transmembrane region" description="Helical" evidence="5">
    <location>
        <begin position="133"/>
        <end position="154"/>
    </location>
</feature>
<keyword evidence="3 5" id="KW-1133">Transmembrane helix</keyword>
<evidence type="ECO:0000256" key="1">
    <source>
        <dbReference type="ARBA" id="ARBA00004141"/>
    </source>
</evidence>
<dbReference type="HOGENOM" id="CLU_607545_0_0_1"/>
<comment type="subcellular location">
    <subcellularLocation>
        <location evidence="1">Membrane</location>
        <topology evidence="1">Multi-pass membrane protein</topology>
    </subcellularLocation>
</comment>
<keyword evidence="4 5" id="KW-0472">Membrane</keyword>
<name>A0A0D3IUS2_EMIH1</name>
<protein>
    <submittedName>
        <fullName evidence="6">Uncharacterized protein</fullName>
    </submittedName>
</protein>
<dbReference type="PaxDb" id="2903-EOD15007"/>
<dbReference type="EnsemblProtists" id="EOD15007">
    <property type="protein sequence ID" value="EOD15007"/>
    <property type="gene ID" value="EMIHUDRAFT_246224"/>
</dbReference>
<reference evidence="6" key="2">
    <citation type="submission" date="2024-10" db="UniProtKB">
        <authorList>
            <consortium name="EnsemblProtists"/>
        </authorList>
    </citation>
    <scope>IDENTIFICATION</scope>
</reference>
<keyword evidence="7" id="KW-1185">Reference proteome</keyword>
<dbReference type="PANTHER" id="PTHR23515">
    <property type="entry name" value="HIGH-AFFINITY NITRATE TRANSPORTER 2.3"/>
    <property type="match status" value="1"/>
</dbReference>
<dbReference type="GeneID" id="17261157"/>
<dbReference type="eggNOG" id="ENOG502QPIC">
    <property type="taxonomic scope" value="Eukaryota"/>
</dbReference>
<feature type="transmembrane region" description="Helical" evidence="5">
    <location>
        <begin position="90"/>
        <end position="113"/>
    </location>
</feature>
<organism evidence="6 7">
    <name type="scientific">Emiliania huxleyi (strain CCMP1516)</name>
    <dbReference type="NCBI Taxonomy" id="280463"/>
    <lineage>
        <taxon>Eukaryota</taxon>
        <taxon>Haptista</taxon>
        <taxon>Haptophyta</taxon>
        <taxon>Prymnesiophyceae</taxon>
        <taxon>Isochrysidales</taxon>
        <taxon>Noelaerhabdaceae</taxon>
        <taxon>Emiliania</taxon>
    </lineage>
</organism>
<dbReference type="Proteomes" id="UP000013827">
    <property type="component" value="Unassembled WGS sequence"/>
</dbReference>
<feature type="transmembrane region" description="Helical" evidence="5">
    <location>
        <begin position="337"/>
        <end position="363"/>
    </location>
</feature>
<evidence type="ECO:0000256" key="5">
    <source>
        <dbReference type="SAM" id="Phobius"/>
    </source>
</evidence>
<dbReference type="GO" id="GO:0016020">
    <property type="term" value="C:membrane"/>
    <property type="evidence" value="ECO:0007669"/>
    <property type="project" value="UniProtKB-SubCell"/>
</dbReference>
<dbReference type="InterPro" id="IPR044772">
    <property type="entry name" value="NO3_transporter"/>
</dbReference>
<dbReference type="STRING" id="2903.R1BZ15"/>
<feature type="transmembrane region" description="Helical" evidence="5">
    <location>
        <begin position="175"/>
        <end position="197"/>
    </location>
</feature>
<feature type="transmembrane region" description="Helical" evidence="5">
    <location>
        <begin position="383"/>
        <end position="402"/>
    </location>
</feature>
<dbReference type="KEGG" id="ehx:EMIHUDRAFT_246224"/>
<evidence type="ECO:0000256" key="3">
    <source>
        <dbReference type="ARBA" id="ARBA00022989"/>
    </source>
</evidence>
<dbReference type="GO" id="GO:0015112">
    <property type="term" value="F:nitrate transmembrane transporter activity"/>
    <property type="evidence" value="ECO:0007669"/>
    <property type="project" value="InterPro"/>
</dbReference>
<reference evidence="7" key="1">
    <citation type="journal article" date="2013" name="Nature">
        <title>Pan genome of the phytoplankton Emiliania underpins its global distribution.</title>
        <authorList>
            <person name="Read B.A."/>
            <person name="Kegel J."/>
            <person name="Klute M.J."/>
            <person name="Kuo A."/>
            <person name="Lefebvre S.C."/>
            <person name="Maumus F."/>
            <person name="Mayer C."/>
            <person name="Miller J."/>
            <person name="Monier A."/>
            <person name="Salamov A."/>
            <person name="Young J."/>
            <person name="Aguilar M."/>
            <person name="Claverie J.M."/>
            <person name="Frickenhaus S."/>
            <person name="Gonzalez K."/>
            <person name="Herman E.K."/>
            <person name="Lin Y.C."/>
            <person name="Napier J."/>
            <person name="Ogata H."/>
            <person name="Sarno A.F."/>
            <person name="Shmutz J."/>
            <person name="Schroeder D."/>
            <person name="de Vargas C."/>
            <person name="Verret F."/>
            <person name="von Dassow P."/>
            <person name="Valentin K."/>
            <person name="Van de Peer Y."/>
            <person name="Wheeler G."/>
            <person name="Dacks J.B."/>
            <person name="Delwiche C.F."/>
            <person name="Dyhrman S.T."/>
            <person name="Glockner G."/>
            <person name="John U."/>
            <person name="Richards T."/>
            <person name="Worden A.Z."/>
            <person name="Zhang X."/>
            <person name="Grigoriev I.V."/>
            <person name="Allen A.E."/>
            <person name="Bidle K."/>
            <person name="Borodovsky M."/>
            <person name="Bowler C."/>
            <person name="Brownlee C."/>
            <person name="Cock J.M."/>
            <person name="Elias M."/>
            <person name="Gladyshev V.N."/>
            <person name="Groth M."/>
            <person name="Guda C."/>
            <person name="Hadaegh A."/>
            <person name="Iglesias-Rodriguez M.D."/>
            <person name="Jenkins J."/>
            <person name="Jones B.M."/>
            <person name="Lawson T."/>
            <person name="Leese F."/>
            <person name="Lindquist E."/>
            <person name="Lobanov A."/>
            <person name="Lomsadze A."/>
            <person name="Malik S.B."/>
            <person name="Marsh M.E."/>
            <person name="Mackinder L."/>
            <person name="Mock T."/>
            <person name="Mueller-Roeber B."/>
            <person name="Pagarete A."/>
            <person name="Parker M."/>
            <person name="Probert I."/>
            <person name="Quesneville H."/>
            <person name="Raines C."/>
            <person name="Rensing S.A."/>
            <person name="Riano-Pachon D.M."/>
            <person name="Richier S."/>
            <person name="Rokitta S."/>
            <person name="Shiraiwa Y."/>
            <person name="Soanes D.M."/>
            <person name="van der Giezen M."/>
            <person name="Wahlund T.M."/>
            <person name="Williams B."/>
            <person name="Wilson W."/>
            <person name="Wolfe G."/>
            <person name="Wurch L.L."/>
        </authorList>
    </citation>
    <scope>NUCLEOTIDE SEQUENCE</scope>
</reference>
<proteinExistence type="predicted"/>
<evidence type="ECO:0000256" key="4">
    <source>
        <dbReference type="ARBA" id="ARBA00023136"/>
    </source>
</evidence>
<accession>A0A0D3IUS2</accession>
<dbReference type="AlphaFoldDB" id="A0A0D3IUS2"/>
<dbReference type="Gene3D" id="1.20.1250.20">
    <property type="entry name" value="MFS general substrate transporter like domains"/>
    <property type="match status" value="1"/>
</dbReference>
<evidence type="ECO:0000313" key="7">
    <source>
        <dbReference type="Proteomes" id="UP000013827"/>
    </source>
</evidence>
<keyword evidence="2 5" id="KW-0812">Transmembrane</keyword>
<dbReference type="RefSeq" id="XP_005767436.1">
    <property type="nucleotide sequence ID" value="XM_005767379.1"/>
</dbReference>
<evidence type="ECO:0000313" key="6">
    <source>
        <dbReference type="EnsemblProtists" id="EOD15007"/>
    </source>
</evidence>